<geneLocation type="plasmid" evidence="1">
    <name>unnamed</name>
</geneLocation>
<keyword evidence="1" id="KW-0614">Plasmid</keyword>
<name>A0A291E607_9ENTR</name>
<gene>
    <name evidence="1" type="ORF">CO704_25765</name>
    <name evidence="2" type="ORF">NCTC12120_05270</name>
</gene>
<reference evidence="2 4" key="2">
    <citation type="submission" date="2018-06" db="EMBL/GenBank/DDBJ databases">
        <authorList>
            <consortium name="Pathogen Informatics"/>
            <person name="Doyle S."/>
        </authorList>
    </citation>
    <scope>NUCLEOTIDE SEQUENCE [LARGE SCALE GENOMIC DNA]</scope>
    <source>
        <strain evidence="2 4">NCTC12120</strain>
    </source>
</reference>
<dbReference type="EMBL" id="UAVU01000009">
    <property type="protein sequence ID" value="SQC92084.1"/>
    <property type="molecule type" value="Genomic_DNA"/>
</dbReference>
<evidence type="ECO:0000313" key="2">
    <source>
        <dbReference type="EMBL" id="SQC92084.1"/>
    </source>
</evidence>
<evidence type="ECO:0000313" key="1">
    <source>
        <dbReference type="EMBL" id="ATF95481.1"/>
    </source>
</evidence>
<sequence length="359" mass="41676">MDEEEDGRKEVTSIRLKPQTRAYLQAQSEVLGISVSQFINIIVDGVVNIETSPHQSRIDTIYDRLMLLFEINGIGPLEMSQILAEYGLTLSKLKSRDATLDLLTPELLKNVSNWFGVQQSWLSAKSEGVFPTRALHWYKNTEGMAASIIERNIEYGDLDVYIIKNAGVSFEQAEKYDDYENNLGMGFVLEYRTKIGSASICRYEFCEFQRWNYIRCRNDLKLIFRFLHELEQKRAAIRVHGCTVKEAIFERIYNGRILPDQLRIALNNAAWWDPRIITEDVAVNYSEMKFSKFVTAYCELPMKTIRPVYNQYSSNPEAWTVTLWKDDSGEQKYHSLREALEDSFRRYHSTDFPSPDGDC</sequence>
<dbReference type="EMBL" id="CP023526">
    <property type="protein sequence ID" value="ATF95481.1"/>
    <property type="molecule type" value="Genomic_DNA"/>
</dbReference>
<dbReference type="Proteomes" id="UP000217979">
    <property type="component" value="Plasmid unnamed"/>
</dbReference>
<evidence type="ECO:0000313" key="4">
    <source>
        <dbReference type="Proteomes" id="UP000251197"/>
    </source>
</evidence>
<accession>A0A291E607</accession>
<protein>
    <submittedName>
        <fullName evidence="1">Conjugal transfer protein TraE</fullName>
    </submittedName>
</protein>
<evidence type="ECO:0000313" key="3">
    <source>
        <dbReference type="Proteomes" id="UP000217979"/>
    </source>
</evidence>
<reference evidence="1 3" key="1">
    <citation type="submission" date="2017-09" db="EMBL/GenBank/DDBJ databases">
        <title>FDA dAtabase for Regulatory Grade micrObial Sequences (FDA-ARGOS): Supporting development and validation of Infectious Disease Dx tests.</title>
        <authorList>
            <person name="Minogue T."/>
            <person name="Wolcott M."/>
            <person name="Wasieloski L."/>
            <person name="Aguilar W."/>
            <person name="Moore D."/>
            <person name="Tallon L."/>
            <person name="Sadzewicz L."/>
            <person name="Ott S."/>
            <person name="Zhao X."/>
            <person name="Nagaraj S."/>
            <person name="Vavikolanu K."/>
            <person name="Aluvathingal J."/>
            <person name="Nadendla S."/>
            <person name="Sichtig H."/>
        </authorList>
    </citation>
    <scope>NUCLEOTIDE SEQUENCE [LARGE SCALE GENOMIC DNA]</scope>
    <source>
        <strain evidence="1 3">FDAARGOS_392</strain>
        <plasmid evidence="3">Plasmid unnamed</plasmid>
        <plasmid evidence="1">unnamed</plasmid>
    </source>
</reference>
<dbReference type="Proteomes" id="UP000251197">
    <property type="component" value="Unassembled WGS sequence"/>
</dbReference>
<organism evidence="1 3">
    <name type="scientific">Cedecea neteri</name>
    <dbReference type="NCBI Taxonomy" id="158822"/>
    <lineage>
        <taxon>Bacteria</taxon>
        <taxon>Pseudomonadati</taxon>
        <taxon>Pseudomonadota</taxon>
        <taxon>Gammaproteobacteria</taxon>
        <taxon>Enterobacterales</taxon>
        <taxon>Enterobacteriaceae</taxon>
        <taxon>Cedecea</taxon>
    </lineage>
</organism>
<dbReference type="AlphaFoldDB" id="A0A291E607"/>
<proteinExistence type="predicted"/>